<evidence type="ECO:0000256" key="5">
    <source>
        <dbReference type="ARBA" id="ARBA00023242"/>
    </source>
</evidence>
<dbReference type="SUPFAM" id="SSF101941">
    <property type="entry name" value="NAC domain"/>
    <property type="match status" value="1"/>
</dbReference>
<dbReference type="PANTHER" id="PTHR31744:SF233">
    <property type="entry name" value="NAC DOMAIN-CONTAINING PROTEIN 72-LIKE"/>
    <property type="match status" value="1"/>
</dbReference>
<dbReference type="Pfam" id="PF02365">
    <property type="entry name" value="NAM"/>
    <property type="match status" value="1"/>
</dbReference>
<evidence type="ECO:0000313" key="8">
    <source>
        <dbReference type="Proteomes" id="UP000636800"/>
    </source>
</evidence>
<keyword evidence="8" id="KW-1185">Reference proteome</keyword>
<keyword evidence="2" id="KW-0805">Transcription regulation</keyword>
<dbReference type="GO" id="GO:0003677">
    <property type="term" value="F:DNA binding"/>
    <property type="evidence" value="ECO:0007669"/>
    <property type="project" value="UniProtKB-KW"/>
</dbReference>
<dbReference type="EMBL" id="JADCNL010000193">
    <property type="protein sequence ID" value="KAG0449346.1"/>
    <property type="molecule type" value="Genomic_DNA"/>
</dbReference>
<dbReference type="GO" id="GO:0006355">
    <property type="term" value="P:regulation of DNA-templated transcription"/>
    <property type="evidence" value="ECO:0007669"/>
    <property type="project" value="InterPro"/>
</dbReference>
<gene>
    <name evidence="7" type="ORF">HPP92_027386</name>
</gene>
<evidence type="ECO:0000256" key="1">
    <source>
        <dbReference type="ARBA" id="ARBA00004123"/>
    </source>
</evidence>
<keyword evidence="4" id="KW-0804">Transcription</keyword>
<evidence type="ECO:0000259" key="6">
    <source>
        <dbReference type="PROSITE" id="PS51005"/>
    </source>
</evidence>
<organism evidence="7 8">
    <name type="scientific">Vanilla planifolia</name>
    <name type="common">Vanilla</name>
    <dbReference type="NCBI Taxonomy" id="51239"/>
    <lineage>
        <taxon>Eukaryota</taxon>
        <taxon>Viridiplantae</taxon>
        <taxon>Streptophyta</taxon>
        <taxon>Embryophyta</taxon>
        <taxon>Tracheophyta</taxon>
        <taxon>Spermatophyta</taxon>
        <taxon>Magnoliopsida</taxon>
        <taxon>Liliopsida</taxon>
        <taxon>Asparagales</taxon>
        <taxon>Orchidaceae</taxon>
        <taxon>Vanilloideae</taxon>
        <taxon>Vanilleae</taxon>
        <taxon>Vanilla</taxon>
    </lineage>
</organism>
<dbReference type="Proteomes" id="UP000636800">
    <property type="component" value="Unassembled WGS sequence"/>
</dbReference>
<protein>
    <recommendedName>
        <fullName evidence="6">NAC domain-containing protein</fullName>
    </recommendedName>
</protein>
<dbReference type="Gene3D" id="2.170.150.80">
    <property type="entry name" value="NAC domain"/>
    <property type="match status" value="1"/>
</dbReference>
<comment type="caution">
    <text evidence="7">The sequence shown here is derived from an EMBL/GenBank/DDBJ whole genome shotgun (WGS) entry which is preliminary data.</text>
</comment>
<evidence type="ECO:0000256" key="2">
    <source>
        <dbReference type="ARBA" id="ARBA00023015"/>
    </source>
</evidence>
<dbReference type="AlphaFoldDB" id="A0A835P979"/>
<comment type="subcellular location">
    <subcellularLocation>
        <location evidence="1">Nucleus</location>
    </subcellularLocation>
</comment>
<keyword evidence="3" id="KW-0238">DNA-binding</keyword>
<proteinExistence type="predicted"/>
<evidence type="ECO:0000256" key="3">
    <source>
        <dbReference type="ARBA" id="ARBA00023125"/>
    </source>
</evidence>
<feature type="domain" description="NAC" evidence="6">
    <location>
        <begin position="14"/>
        <end position="171"/>
    </location>
</feature>
<dbReference type="InterPro" id="IPR003441">
    <property type="entry name" value="NAC-dom"/>
</dbReference>
<keyword evidence="5" id="KW-0539">Nucleus</keyword>
<sequence length="314" mass="35583">MEREGGCSLSAADLPPGFRFHPTDQELIVHYLRKRVTSSLPPDSSIIADVDLYKYNPWDLPEKAFFGEGQWFFFSHRERKHPNGVRPNRVAASGYWKATGADKPILAAGSAVCLGVKKALVFYRGQPPKGTKTDWIMHEYRLFDFMARCQSLKPNGSTRLDELVLCRVQQRAYLPKEKVEMPELLSPESSAVCKSHPSSEKQYFHLLQTTRERINVSELSYRGNSEETKRIEECSDLTNNGGRADECVGAQQLHDGGLDWPGSMLCCGKRKLSFDAGVDSTQLQNIKHFGFSEELQLPFYESDSDDQSYLEFLI</sequence>
<accession>A0A835P979</accession>
<dbReference type="GO" id="GO:0005634">
    <property type="term" value="C:nucleus"/>
    <property type="evidence" value="ECO:0007669"/>
    <property type="project" value="UniProtKB-SubCell"/>
</dbReference>
<dbReference type="PROSITE" id="PS51005">
    <property type="entry name" value="NAC"/>
    <property type="match status" value="1"/>
</dbReference>
<reference evidence="7 8" key="1">
    <citation type="journal article" date="2020" name="Nat. Food">
        <title>A phased Vanilla planifolia genome enables genetic improvement of flavour and production.</title>
        <authorList>
            <person name="Hasing T."/>
            <person name="Tang H."/>
            <person name="Brym M."/>
            <person name="Khazi F."/>
            <person name="Huang T."/>
            <person name="Chambers A.H."/>
        </authorList>
    </citation>
    <scope>NUCLEOTIDE SEQUENCE [LARGE SCALE GENOMIC DNA]</scope>
    <source>
        <tissue evidence="7">Leaf</tissue>
    </source>
</reference>
<dbReference type="InterPro" id="IPR036093">
    <property type="entry name" value="NAC_dom_sf"/>
</dbReference>
<name>A0A835P979_VANPL</name>
<evidence type="ECO:0000313" key="7">
    <source>
        <dbReference type="EMBL" id="KAG0449346.1"/>
    </source>
</evidence>
<evidence type="ECO:0000256" key="4">
    <source>
        <dbReference type="ARBA" id="ARBA00023163"/>
    </source>
</evidence>
<dbReference type="PANTHER" id="PTHR31744">
    <property type="entry name" value="PROTEIN CUP-SHAPED COTYLEDON 2-RELATED"/>
    <property type="match status" value="1"/>
</dbReference>